<reference evidence="1" key="1">
    <citation type="submission" date="2020-03" db="EMBL/GenBank/DDBJ databases">
        <authorList>
            <person name="Weist P."/>
        </authorList>
    </citation>
    <scope>NUCLEOTIDE SEQUENCE</scope>
</reference>
<evidence type="ECO:0000313" key="1">
    <source>
        <dbReference type="EMBL" id="CAB1453908.1"/>
    </source>
</evidence>
<protein>
    <submittedName>
        <fullName evidence="1">Uncharacterized protein</fullName>
    </submittedName>
</protein>
<name>A0A9N7VRG3_PLEPL</name>
<proteinExistence type="predicted"/>
<sequence length="104" mass="11727">MELVFYQCVHFVFMIIYQQLGTGSHLAKRTMLFLTNIPSSFLLHPFDLLPLSIPSFYGRRPDSGTPAINIFGCCRLADGTSAPGPHHEAQRQFHPPGHKTFKLL</sequence>
<keyword evidence="2" id="KW-1185">Reference proteome</keyword>
<gene>
    <name evidence="1" type="ORF">PLEPLA_LOCUS41668</name>
</gene>
<comment type="caution">
    <text evidence="1">The sequence shown here is derived from an EMBL/GenBank/DDBJ whole genome shotgun (WGS) entry which is preliminary data.</text>
</comment>
<evidence type="ECO:0000313" key="2">
    <source>
        <dbReference type="Proteomes" id="UP001153269"/>
    </source>
</evidence>
<accession>A0A9N7VRG3</accession>
<dbReference type="AlphaFoldDB" id="A0A9N7VRG3"/>
<dbReference type="Proteomes" id="UP001153269">
    <property type="component" value="Unassembled WGS sequence"/>
</dbReference>
<dbReference type="EMBL" id="CADEAL010004192">
    <property type="protein sequence ID" value="CAB1453908.1"/>
    <property type="molecule type" value="Genomic_DNA"/>
</dbReference>
<organism evidence="1 2">
    <name type="scientific">Pleuronectes platessa</name>
    <name type="common">European plaice</name>
    <dbReference type="NCBI Taxonomy" id="8262"/>
    <lineage>
        <taxon>Eukaryota</taxon>
        <taxon>Metazoa</taxon>
        <taxon>Chordata</taxon>
        <taxon>Craniata</taxon>
        <taxon>Vertebrata</taxon>
        <taxon>Euteleostomi</taxon>
        <taxon>Actinopterygii</taxon>
        <taxon>Neopterygii</taxon>
        <taxon>Teleostei</taxon>
        <taxon>Neoteleostei</taxon>
        <taxon>Acanthomorphata</taxon>
        <taxon>Carangaria</taxon>
        <taxon>Pleuronectiformes</taxon>
        <taxon>Pleuronectoidei</taxon>
        <taxon>Pleuronectidae</taxon>
        <taxon>Pleuronectes</taxon>
    </lineage>
</organism>